<protein>
    <recommendedName>
        <fullName evidence="2">DUF4395 domain-containing protein</fullName>
    </recommendedName>
</protein>
<dbReference type="Pfam" id="PF14340">
    <property type="entry name" value="DUF4395"/>
    <property type="match status" value="1"/>
</dbReference>
<organism evidence="3 4">
    <name type="scientific">Microbacterium enclense</name>
    <dbReference type="NCBI Taxonomy" id="993073"/>
    <lineage>
        <taxon>Bacteria</taxon>
        <taxon>Bacillati</taxon>
        <taxon>Actinomycetota</taxon>
        <taxon>Actinomycetes</taxon>
        <taxon>Micrococcales</taxon>
        <taxon>Microbacteriaceae</taxon>
        <taxon>Microbacterium</taxon>
    </lineage>
</organism>
<proteinExistence type="predicted"/>
<sequence>MPENTRIDARGPRFAASLTAALLLVATLLSLLGLSPRATQGFFAYQPLSGASFAPSPWAVQQASVAERIADPGFLVLLAVALLFVWGVASPRTAPWSVLYRRVVQPRLAPPTEFEDPRPPRFAQGVGLFVTAVGLLLHVAGVPWALPTAAAMAFVAAFLNAAFGLCLGCQLYLLLQRAGLVGRRGPAAA</sequence>
<keyword evidence="1" id="KW-0472">Membrane</keyword>
<feature type="transmembrane region" description="Helical" evidence="1">
    <location>
        <begin position="152"/>
        <end position="175"/>
    </location>
</feature>
<reference evidence="3 4" key="1">
    <citation type="submission" date="2016-09" db="EMBL/GenBank/DDBJ databases">
        <authorList>
            <person name="Capua I."/>
            <person name="De Benedictis P."/>
            <person name="Joannis T."/>
            <person name="Lombin L.H."/>
            <person name="Cattoli G."/>
        </authorList>
    </citation>
    <scope>NUCLEOTIDE SEQUENCE [LARGE SCALE GENOMIC DNA]</scope>
    <source>
        <strain evidence="3 4">NIO-1002</strain>
    </source>
</reference>
<dbReference type="OrthoDB" id="345402at2"/>
<accession>A0A1G6KSW6</accession>
<gene>
    <name evidence="3" type="ORF">SAMN05216418_2096</name>
</gene>
<evidence type="ECO:0000256" key="1">
    <source>
        <dbReference type="SAM" id="Phobius"/>
    </source>
</evidence>
<dbReference type="EMBL" id="FMYG01000004">
    <property type="protein sequence ID" value="SDC34189.1"/>
    <property type="molecule type" value="Genomic_DNA"/>
</dbReference>
<dbReference type="InterPro" id="IPR025508">
    <property type="entry name" value="DUF4395"/>
</dbReference>
<dbReference type="AlphaFoldDB" id="A0A1G6KSW6"/>
<evidence type="ECO:0000313" key="4">
    <source>
        <dbReference type="Proteomes" id="UP000183203"/>
    </source>
</evidence>
<evidence type="ECO:0000313" key="3">
    <source>
        <dbReference type="EMBL" id="SDC34189.1"/>
    </source>
</evidence>
<keyword evidence="1" id="KW-1133">Transmembrane helix</keyword>
<dbReference type="STRING" id="993073.AS029_09150"/>
<feature type="transmembrane region" description="Helical" evidence="1">
    <location>
        <begin position="126"/>
        <end position="146"/>
    </location>
</feature>
<dbReference type="RefSeq" id="WP_058232281.1">
    <property type="nucleotide sequence ID" value="NZ_FMYG01000004.1"/>
</dbReference>
<name>A0A1G6KSW6_9MICO</name>
<evidence type="ECO:0000259" key="2">
    <source>
        <dbReference type="Pfam" id="PF14340"/>
    </source>
</evidence>
<feature type="domain" description="DUF4395" evidence="2">
    <location>
        <begin position="7"/>
        <end position="177"/>
    </location>
</feature>
<feature type="transmembrane region" description="Helical" evidence="1">
    <location>
        <begin position="74"/>
        <end position="92"/>
    </location>
</feature>
<dbReference type="Proteomes" id="UP000183203">
    <property type="component" value="Unassembled WGS sequence"/>
</dbReference>
<keyword evidence="1" id="KW-0812">Transmembrane</keyword>